<evidence type="ECO:0000259" key="1">
    <source>
        <dbReference type="Pfam" id="PF08386"/>
    </source>
</evidence>
<protein>
    <recommendedName>
        <fullName evidence="1">Peptidase S33 tripeptidyl aminopeptidase-like C-terminal domain-containing protein</fullName>
    </recommendedName>
</protein>
<sequence length="232" mass="24817">METDALAVQDGVGRLAQWCDATASRALHGKDFRQSVSQLLAEADAGRIKDQGRPVRAEEIANAIDTGLNDSSFFGPVATGIQRALQTGAMGDLTQLTSAKNGDYPLYRAIICQDIPVPAVAASQFPAEAAKVRALAPTLRGYSEFWDIASGCAGWPTPARWTPHQWRVPASFPPVLLTSGAYDVATPRPWAENVHRALPGSTLVRWDGDGHAAWPAHSPSTVAAEISYLTRS</sequence>
<reference evidence="2 3" key="1">
    <citation type="journal article" date="2019" name="Int. J. Syst. Evol. Microbiol.">
        <title>The Global Catalogue of Microorganisms (GCM) 10K type strain sequencing project: providing services to taxonomists for standard genome sequencing and annotation.</title>
        <authorList>
            <consortium name="The Broad Institute Genomics Platform"/>
            <consortium name="The Broad Institute Genome Sequencing Center for Infectious Disease"/>
            <person name="Wu L."/>
            <person name="Ma J."/>
        </authorList>
    </citation>
    <scope>NUCLEOTIDE SEQUENCE [LARGE SCALE GENOMIC DNA]</scope>
    <source>
        <strain evidence="2 3">JCM 14718</strain>
    </source>
</reference>
<dbReference type="Pfam" id="PF08386">
    <property type="entry name" value="Abhydrolase_4"/>
    <property type="match status" value="1"/>
</dbReference>
<comment type="caution">
    <text evidence="2">The sequence shown here is derived from an EMBL/GenBank/DDBJ whole genome shotgun (WGS) entry which is preliminary data.</text>
</comment>
<evidence type="ECO:0000313" key="2">
    <source>
        <dbReference type="EMBL" id="GAA1692872.1"/>
    </source>
</evidence>
<feature type="domain" description="Peptidase S33 tripeptidyl aminopeptidase-like C-terminal" evidence="1">
    <location>
        <begin position="146"/>
        <end position="230"/>
    </location>
</feature>
<dbReference type="EMBL" id="BAAANY010000019">
    <property type="protein sequence ID" value="GAA1692872.1"/>
    <property type="molecule type" value="Genomic_DNA"/>
</dbReference>
<evidence type="ECO:0000313" key="3">
    <source>
        <dbReference type="Proteomes" id="UP001500618"/>
    </source>
</evidence>
<dbReference type="Gene3D" id="3.40.50.1820">
    <property type="entry name" value="alpha/beta hydrolase"/>
    <property type="match status" value="1"/>
</dbReference>
<organism evidence="2 3">
    <name type="scientific">Fodinicola feengrottensis</name>
    <dbReference type="NCBI Taxonomy" id="435914"/>
    <lineage>
        <taxon>Bacteria</taxon>
        <taxon>Bacillati</taxon>
        <taxon>Actinomycetota</taxon>
        <taxon>Actinomycetes</taxon>
        <taxon>Mycobacteriales</taxon>
        <taxon>Fodinicola</taxon>
    </lineage>
</organism>
<keyword evidence="3" id="KW-1185">Reference proteome</keyword>
<proteinExistence type="predicted"/>
<dbReference type="InterPro" id="IPR029058">
    <property type="entry name" value="AB_hydrolase_fold"/>
</dbReference>
<dbReference type="Proteomes" id="UP001500618">
    <property type="component" value="Unassembled WGS sequence"/>
</dbReference>
<accession>A0ABN2HSP5</accession>
<name>A0ABN2HSP5_9ACTN</name>
<dbReference type="SUPFAM" id="SSF53474">
    <property type="entry name" value="alpha/beta-Hydrolases"/>
    <property type="match status" value="1"/>
</dbReference>
<gene>
    <name evidence="2" type="ORF">GCM10009765_47800</name>
</gene>
<dbReference type="InterPro" id="IPR013595">
    <property type="entry name" value="Pept_S33_TAP-like_C"/>
</dbReference>